<feature type="DNA-binding region" description="H-T-H motif" evidence="2">
    <location>
        <begin position="67"/>
        <end position="86"/>
    </location>
</feature>
<gene>
    <name evidence="5" type="ORF">J421_5773</name>
</gene>
<dbReference type="RefSeq" id="WP_158508968.1">
    <property type="nucleotide sequence ID" value="NZ_CP007130.1"/>
</dbReference>
<dbReference type="OrthoDB" id="5242390at2"/>
<sequence>MPSRPTTRRRAPAPAATPTPPLPVVPDAPPAALLRRVPQQDRGQRRVDIILDAAAEVIAEVGVDGATTNAIAARAHTSVGSLYQFFPNKDAIVQALAVRYTSAFEQLKDRVMALEVADLPLHEMMQGIVQPIAAYCDANPTYRHVYAATNDAVRGPSAEEARLHEAVVSRIEALIARRCPWVPAAQRHATAVVQVETVHAILFHVQLRPPEERPALREELVRMLVCALEPFDRMRPAGWPEGRAG</sequence>
<dbReference type="SUPFAM" id="SSF46689">
    <property type="entry name" value="Homeodomain-like"/>
    <property type="match status" value="1"/>
</dbReference>
<dbReference type="InterPro" id="IPR050109">
    <property type="entry name" value="HTH-type_TetR-like_transc_reg"/>
</dbReference>
<dbReference type="FunCoup" id="W0RUQ1">
    <property type="interactions" value="125"/>
</dbReference>
<keyword evidence="5" id="KW-0614">Plasmid</keyword>
<dbReference type="GO" id="GO:0000976">
    <property type="term" value="F:transcription cis-regulatory region binding"/>
    <property type="evidence" value="ECO:0007669"/>
    <property type="project" value="TreeGrafter"/>
</dbReference>
<reference evidence="5 6" key="1">
    <citation type="journal article" date="2014" name="Genome Announc.">
        <title>Genome Sequence and Methylome of Soil Bacterium Gemmatirosa kalamazoonensis KBS708T, a Member of the Rarely Cultivated Gemmatimonadetes Phylum.</title>
        <authorList>
            <person name="Debruyn J.M."/>
            <person name="Radosevich M."/>
            <person name="Wommack K.E."/>
            <person name="Polson S.W."/>
            <person name="Hauser L.J."/>
            <person name="Fawaz M.N."/>
            <person name="Korlach J."/>
            <person name="Tsai Y.C."/>
        </authorList>
    </citation>
    <scope>NUCLEOTIDE SEQUENCE [LARGE SCALE GENOMIC DNA]</scope>
    <source>
        <strain evidence="5 6">KBS708</strain>
        <plasmid evidence="6">Plasmid 2</plasmid>
    </source>
</reference>
<keyword evidence="6" id="KW-1185">Reference proteome</keyword>
<feature type="region of interest" description="Disordered" evidence="3">
    <location>
        <begin position="1"/>
        <end position="26"/>
    </location>
</feature>
<dbReference type="PROSITE" id="PS50977">
    <property type="entry name" value="HTH_TETR_2"/>
    <property type="match status" value="1"/>
</dbReference>
<feature type="domain" description="HTH tetR-type" evidence="4">
    <location>
        <begin position="44"/>
        <end position="104"/>
    </location>
</feature>
<dbReference type="Pfam" id="PF17918">
    <property type="entry name" value="TetR_C_15"/>
    <property type="match status" value="1"/>
</dbReference>
<accession>W0RUQ1</accession>
<geneLocation type="plasmid" evidence="5 6">
    <name>2</name>
</geneLocation>
<evidence type="ECO:0000256" key="3">
    <source>
        <dbReference type="SAM" id="MobiDB-lite"/>
    </source>
</evidence>
<dbReference type="EMBL" id="CP007130">
    <property type="protein sequence ID" value="AHG93308.1"/>
    <property type="molecule type" value="Genomic_DNA"/>
</dbReference>
<dbReference type="PATRIC" id="fig|861299.3.peg.5820"/>
<dbReference type="InterPro" id="IPR041669">
    <property type="entry name" value="TetR_C_15"/>
</dbReference>
<evidence type="ECO:0000256" key="2">
    <source>
        <dbReference type="PROSITE-ProRule" id="PRU00335"/>
    </source>
</evidence>
<evidence type="ECO:0000259" key="4">
    <source>
        <dbReference type="PROSITE" id="PS50977"/>
    </source>
</evidence>
<organism evidence="5 6">
    <name type="scientific">Gemmatirosa kalamazoonensis</name>
    <dbReference type="NCBI Taxonomy" id="861299"/>
    <lineage>
        <taxon>Bacteria</taxon>
        <taxon>Pseudomonadati</taxon>
        <taxon>Gemmatimonadota</taxon>
        <taxon>Gemmatimonadia</taxon>
        <taxon>Gemmatimonadales</taxon>
        <taxon>Gemmatimonadaceae</taxon>
        <taxon>Gemmatirosa</taxon>
    </lineage>
</organism>
<evidence type="ECO:0000313" key="6">
    <source>
        <dbReference type="Proteomes" id="UP000019151"/>
    </source>
</evidence>
<dbReference type="HOGENOM" id="CLU_069356_46_2_0"/>
<feature type="compositionally biased region" description="Basic residues" evidence="3">
    <location>
        <begin position="1"/>
        <end position="11"/>
    </location>
</feature>
<dbReference type="GO" id="GO:0003700">
    <property type="term" value="F:DNA-binding transcription factor activity"/>
    <property type="evidence" value="ECO:0007669"/>
    <property type="project" value="TreeGrafter"/>
</dbReference>
<feature type="compositionally biased region" description="Pro residues" evidence="3">
    <location>
        <begin position="15"/>
        <end position="26"/>
    </location>
</feature>
<dbReference type="PRINTS" id="PR00455">
    <property type="entry name" value="HTHTETR"/>
</dbReference>
<dbReference type="InterPro" id="IPR001647">
    <property type="entry name" value="HTH_TetR"/>
</dbReference>
<name>W0RUQ1_9BACT</name>
<keyword evidence="1 2" id="KW-0238">DNA-binding</keyword>
<dbReference type="PANTHER" id="PTHR30055">
    <property type="entry name" value="HTH-TYPE TRANSCRIPTIONAL REGULATOR RUTR"/>
    <property type="match status" value="1"/>
</dbReference>
<dbReference type="InParanoid" id="W0RUQ1"/>
<dbReference type="Gene3D" id="1.10.357.10">
    <property type="entry name" value="Tetracycline Repressor, domain 2"/>
    <property type="match status" value="1"/>
</dbReference>
<dbReference type="AlphaFoldDB" id="W0RUQ1"/>
<dbReference type="PANTHER" id="PTHR30055:SF226">
    <property type="entry name" value="HTH-TYPE TRANSCRIPTIONAL REGULATOR PKSA"/>
    <property type="match status" value="1"/>
</dbReference>
<protein>
    <submittedName>
        <fullName evidence="5">Regulatory protein TetR</fullName>
    </submittedName>
</protein>
<dbReference type="Pfam" id="PF00440">
    <property type="entry name" value="TetR_N"/>
    <property type="match status" value="1"/>
</dbReference>
<dbReference type="KEGG" id="gba:J421_5773"/>
<proteinExistence type="predicted"/>
<evidence type="ECO:0000313" key="5">
    <source>
        <dbReference type="EMBL" id="AHG93308.1"/>
    </source>
</evidence>
<dbReference type="InterPro" id="IPR009057">
    <property type="entry name" value="Homeodomain-like_sf"/>
</dbReference>
<dbReference type="Proteomes" id="UP000019151">
    <property type="component" value="Plasmid 2"/>
</dbReference>
<evidence type="ECO:0000256" key="1">
    <source>
        <dbReference type="ARBA" id="ARBA00023125"/>
    </source>
</evidence>
<dbReference type="eggNOG" id="COG1309">
    <property type="taxonomic scope" value="Bacteria"/>
</dbReference>